<name>A0A2S0K2X3_LYSSH</name>
<dbReference type="EMBL" id="CP019980">
    <property type="protein sequence ID" value="AVK97696.1"/>
    <property type="molecule type" value="Genomic_DNA"/>
</dbReference>
<feature type="transmembrane region" description="Helical" evidence="1">
    <location>
        <begin position="56"/>
        <end position="79"/>
    </location>
</feature>
<dbReference type="RefSeq" id="WP_024364793.1">
    <property type="nucleotide sequence ID" value="NZ_BJNS01000067.1"/>
</dbReference>
<evidence type="ECO:0000313" key="5">
    <source>
        <dbReference type="Proteomes" id="UP000255295"/>
    </source>
</evidence>
<accession>A0A2S0K2X3</accession>
<keyword evidence="1" id="KW-0472">Membrane</keyword>
<evidence type="ECO:0000313" key="2">
    <source>
        <dbReference type="EMBL" id="AVK97696.1"/>
    </source>
</evidence>
<feature type="transmembrane region" description="Helical" evidence="1">
    <location>
        <begin position="91"/>
        <end position="115"/>
    </location>
</feature>
<protein>
    <submittedName>
        <fullName evidence="2">Uncharacterized protein</fullName>
    </submittedName>
</protein>
<gene>
    <name evidence="2" type="ORF">LS41612_16150</name>
    <name evidence="3" type="ORF">NCTC10338_01464</name>
</gene>
<feature type="transmembrane region" description="Helical" evidence="1">
    <location>
        <begin position="121"/>
        <end position="140"/>
    </location>
</feature>
<evidence type="ECO:0000256" key="1">
    <source>
        <dbReference type="SAM" id="Phobius"/>
    </source>
</evidence>
<dbReference type="EMBL" id="UFSZ01000001">
    <property type="protein sequence ID" value="SUV16385.1"/>
    <property type="molecule type" value="Genomic_DNA"/>
</dbReference>
<dbReference type="GeneID" id="48277728"/>
<dbReference type="Proteomes" id="UP000255295">
    <property type="component" value="Unassembled WGS sequence"/>
</dbReference>
<keyword evidence="1" id="KW-1133">Transmembrane helix</keyword>
<dbReference type="Proteomes" id="UP000238825">
    <property type="component" value="Chromosome"/>
</dbReference>
<organism evidence="2 4">
    <name type="scientific">Lysinibacillus sphaericus</name>
    <name type="common">Bacillus sphaericus</name>
    <dbReference type="NCBI Taxonomy" id="1421"/>
    <lineage>
        <taxon>Bacteria</taxon>
        <taxon>Bacillati</taxon>
        <taxon>Bacillota</taxon>
        <taxon>Bacilli</taxon>
        <taxon>Bacillales</taxon>
        <taxon>Bacillaceae</taxon>
        <taxon>Lysinibacillus</taxon>
    </lineage>
</organism>
<evidence type="ECO:0000313" key="4">
    <source>
        <dbReference type="Proteomes" id="UP000238825"/>
    </source>
</evidence>
<dbReference type="AlphaFoldDB" id="A0A2S0K2X3"/>
<sequence>MVSSSAVKKLVVPIVYVVEWIFFLYVLLCIVVFNLVNLTNVIAVDMAWEEPINFTASFINAMIVVLGIGLICFFYIKFLAGSREYKRFKEVVWGVLFGINTVSCVICGSIVYGFNFIHADGIILLTTAFVSALLTMKIIMKQDFEGQ</sequence>
<reference evidence="2 4" key="1">
    <citation type="submission" date="2017-03" db="EMBL/GenBank/DDBJ databases">
        <title>The whole genome sequencing and assembly of Lysinibacillus sphaericus DSM 28T strain.</title>
        <authorList>
            <person name="Lee Y.-J."/>
            <person name="Yi H."/>
            <person name="Bahn Y.-S."/>
            <person name="Kim J.F."/>
            <person name="Lee D.-W."/>
        </authorList>
    </citation>
    <scope>NUCLEOTIDE SEQUENCE [LARGE SCALE GENOMIC DNA]</scope>
    <source>
        <strain evidence="2 4">DSM 28</strain>
    </source>
</reference>
<reference evidence="3 5" key="2">
    <citation type="submission" date="2018-06" db="EMBL/GenBank/DDBJ databases">
        <authorList>
            <consortium name="Pathogen Informatics"/>
            <person name="Doyle S."/>
        </authorList>
    </citation>
    <scope>NUCLEOTIDE SEQUENCE [LARGE SCALE GENOMIC DNA]</scope>
    <source>
        <strain evidence="3 5">NCTC10338</strain>
    </source>
</reference>
<evidence type="ECO:0000313" key="3">
    <source>
        <dbReference type="EMBL" id="SUV16385.1"/>
    </source>
</evidence>
<keyword evidence="1" id="KW-0812">Transmembrane</keyword>
<proteinExistence type="predicted"/>
<feature type="transmembrane region" description="Helical" evidence="1">
    <location>
        <begin position="12"/>
        <end position="36"/>
    </location>
</feature>